<dbReference type="SMART" id="SM00360">
    <property type="entry name" value="RRM"/>
    <property type="match status" value="1"/>
</dbReference>
<evidence type="ECO:0000259" key="3">
    <source>
        <dbReference type="PROSITE" id="PS50102"/>
    </source>
</evidence>
<evidence type="ECO:0000256" key="2">
    <source>
        <dbReference type="SAM" id="MobiDB-lite"/>
    </source>
</evidence>
<feature type="compositionally biased region" description="Basic and acidic residues" evidence="2">
    <location>
        <begin position="21"/>
        <end position="33"/>
    </location>
</feature>
<keyword evidence="5" id="KW-1185">Reference proteome</keyword>
<evidence type="ECO:0000256" key="1">
    <source>
        <dbReference type="PROSITE-ProRule" id="PRU00176"/>
    </source>
</evidence>
<dbReference type="Gene3D" id="3.30.70.330">
    <property type="match status" value="1"/>
</dbReference>
<protein>
    <recommendedName>
        <fullName evidence="3">RRM domain-containing protein</fullName>
    </recommendedName>
</protein>
<dbReference type="EMBL" id="AJIL01000204">
    <property type="protein sequence ID" value="KNE91450.1"/>
    <property type="molecule type" value="Genomic_DNA"/>
</dbReference>
<feature type="compositionally biased region" description="Basic and acidic residues" evidence="2">
    <location>
        <begin position="170"/>
        <end position="246"/>
    </location>
</feature>
<feature type="compositionally biased region" description="Polar residues" evidence="2">
    <location>
        <begin position="11"/>
        <end position="20"/>
    </location>
</feature>
<reference evidence="5" key="1">
    <citation type="submission" date="2014-03" db="EMBL/GenBank/DDBJ databases">
        <title>The Genome Sequence of Puccinia striiformis f. sp. tritici PST-78.</title>
        <authorList>
            <consortium name="The Broad Institute Genome Sequencing Platform"/>
            <person name="Cuomo C."/>
            <person name="Hulbert S."/>
            <person name="Chen X."/>
            <person name="Walker B."/>
            <person name="Young S.K."/>
            <person name="Zeng Q."/>
            <person name="Gargeya S."/>
            <person name="Fitzgerald M."/>
            <person name="Haas B."/>
            <person name="Abouelleil A."/>
            <person name="Alvarado L."/>
            <person name="Arachchi H.M."/>
            <person name="Berlin A.M."/>
            <person name="Chapman S.B."/>
            <person name="Goldberg J."/>
            <person name="Griggs A."/>
            <person name="Gujja S."/>
            <person name="Hansen M."/>
            <person name="Howarth C."/>
            <person name="Imamovic A."/>
            <person name="Larimer J."/>
            <person name="McCowan C."/>
            <person name="Montmayeur A."/>
            <person name="Murphy C."/>
            <person name="Neiman D."/>
            <person name="Pearson M."/>
            <person name="Priest M."/>
            <person name="Roberts A."/>
            <person name="Saif S."/>
            <person name="Shea T."/>
            <person name="Sisk P."/>
            <person name="Sykes S."/>
            <person name="Wortman J."/>
            <person name="Nusbaum C."/>
            <person name="Birren B."/>
        </authorList>
    </citation>
    <scope>NUCLEOTIDE SEQUENCE [LARGE SCALE GENOMIC DNA]</scope>
    <source>
        <strain evidence="5">race PST-78</strain>
    </source>
</reference>
<evidence type="ECO:0000313" key="4">
    <source>
        <dbReference type="EMBL" id="KNE91450.1"/>
    </source>
</evidence>
<feature type="region of interest" description="Disordered" evidence="2">
    <location>
        <begin position="152"/>
        <end position="246"/>
    </location>
</feature>
<dbReference type="InterPro" id="IPR012677">
    <property type="entry name" value="Nucleotide-bd_a/b_plait_sf"/>
</dbReference>
<dbReference type="Pfam" id="PF00076">
    <property type="entry name" value="RRM_1"/>
    <property type="match status" value="1"/>
</dbReference>
<comment type="caution">
    <text evidence="4">The sequence shown here is derived from an EMBL/GenBank/DDBJ whole genome shotgun (WGS) entry which is preliminary data.</text>
</comment>
<dbReference type="InterPro" id="IPR050441">
    <property type="entry name" value="RBM"/>
</dbReference>
<dbReference type="PANTHER" id="PTHR48034">
    <property type="entry name" value="TRANSFORMER-2 SEX-DETERMINING PROTEIN-RELATED"/>
    <property type="match status" value="1"/>
</dbReference>
<sequence>MSHEQDWANGPSATDQPTSTHDSDHWNPPERVGRSPSPVRSRNVERSRSPLESRMAHTNGSQTTDRGRGTDVVNPGNNLHISNISPKTDDRELIELFSKYGTVIKSQLMRDPHTQEIRGFGFVTMETSDQAELVISSLNGIDYLGKTLNVEKARRSRGRTPTPGQYRGIVKRDEPHRSYDSRGGYDNRYDSYDRRGDFRPRRDHDDGRYPVRRDYDDRRSRYDDRPASYDRYAHPAAPVRDRYDDRYDRRRDDHDYDRRRDDHDYDRRRY</sequence>
<dbReference type="STRING" id="1165861.A0A0L0UWP5"/>
<organism evidence="4 5">
    <name type="scientific">Puccinia striiformis f. sp. tritici PST-78</name>
    <dbReference type="NCBI Taxonomy" id="1165861"/>
    <lineage>
        <taxon>Eukaryota</taxon>
        <taxon>Fungi</taxon>
        <taxon>Dikarya</taxon>
        <taxon>Basidiomycota</taxon>
        <taxon>Pucciniomycotina</taxon>
        <taxon>Pucciniomycetes</taxon>
        <taxon>Pucciniales</taxon>
        <taxon>Pucciniaceae</taxon>
        <taxon>Puccinia</taxon>
    </lineage>
</organism>
<accession>A0A0L0UWP5</accession>
<dbReference type="GO" id="GO:0003723">
    <property type="term" value="F:RNA binding"/>
    <property type="evidence" value="ECO:0007669"/>
    <property type="project" value="UniProtKB-UniRule"/>
</dbReference>
<gene>
    <name evidence="4" type="ORF">PSTG_15145</name>
</gene>
<dbReference type="Proteomes" id="UP000054564">
    <property type="component" value="Unassembled WGS sequence"/>
</dbReference>
<dbReference type="OrthoDB" id="6159137at2759"/>
<dbReference type="PROSITE" id="PS50102">
    <property type="entry name" value="RRM"/>
    <property type="match status" value="1"/>
</dbReference>
<evidence type="ECO:0000313" key="5">
    <source>
        <dbReference type="Proteomes" id="UP000054564"/>
    </source>
</evidence>
<name>A0A0L0UWP5_9BASI</name>
<feature type="compositionally biased region" description="Basic and acidic residues" evidence="2">
    <location>
        <begin position="42"/>
        <end position="55"/>
    </location>
</feature>
<dbReference type="CDD" id="cd00590">
    <property type="entry name" value="RRM_SF"/>
    <property type="match status" value="1"/>
</dbReference>
<feature type="domain" description="RRM" evidence="3">
    <location>
        <begin position="77"/>
        <end position="155"/>
    </location>
</feature>
<dbReference type="InterPro" id="IPR035979">
    <property type="entry name" value="RBD_domain_sf"/>
</dbReference>
<dbReference type="InterPro" id="IPR000504">
    <property type="entry name" value="RRM_dom"/>
</dbReference>
<dbReference type="SUPFAM" id="SSF54928">
    <property type="entry name" value="RNA-binding domain, RBD"/>
    <property type="match status" value="1"/>
</dbReference>
<feature type="region of interest" description="Disordered" evidence="2">
    <location>
        <begin position="1"/>
        <end position="79"/>
    </location>
</feature>
<dbReference type="AlphaFoldDB" id="A0A0L0UWP5"/>
<proteinExistence type="predicted"/>
<keyword evidence="1" id="KW-0694">RNA-binding</keyword>